<evidence type="ECO:0000256" key="11">
    <source>
        <dbReference type="PROSITE-ProRule" id="PRU00560"/>
    </source>
</evidence>
<feature type="domain" description="UvrD-like helicase C-terminal" evidence="13">
    <location>
        <begin position="336"/>
        <end position="691"/>
    </location>
</feature>
<dbReference type="Gene3D" id="1.10.486.10">
    <property type="entry name" value="PCRA, domain 4"/>
    <property type="match status" value="2"/>
</dbReference>
<dbReference type="InterPro" id="IPR014017">
    <property type="entry name" value="DNA_helicase_UvrD-like_C"/>
</dbReference>
<dbReference type="GO" id="GO:0003677">
    <property type="term" value="F:DNA binding"/>
    <property type="evidence" value="ECO:0007669"/>
    <property type="project" value="UniProtKB-KW"/>
</dbReference>
<name>A0AAX4H751_9ASCO</name>
<evidence type="ECO:0000256" key="7">
    <source>
        <dbReference type="ARBA" id="ARBA00023235"/>
    </source>
</evidence>
<keyword evidence="6" id="KW-0238">DNA-binding</keyword>
<dbReference type="PANTHER" id="PTHR11070">
    <property type="entry name" value="UVRD / RECB / PCRA DNA HELICASE FAMILY MEMBER"/>
    <property type="match status" value="1"/>
</dbReference>
<comment type="catalytic activity">
    <reaction evidence="8">
        <text>Couples ATP hydrolysis with the unwinding of duplex DNA by translocating in the 3'-5' direction.</text>
        <dbReference type="EC" id="5.6.2.4"/>
    </reaction>
</comment>
<evidence type="ECO:0000256" key="4">
    <source>
        <dbReference type="ARBA" id="ARBA00022806"/>
    </source>
</evidence>
<dbReference type="KEGG" id="asau:88172721"/>
<dbReference type="PROSITE" id="PS51198">
    <property type="entry name" value="UVRD_HELICASE_ATP_BIND"/>
    <property type="match status" value="1"/>
</dbReference>
<dbReference type="InterPro" id="IPR013986">
    <property type="entry name" value="DExx_box_DNA_helicase_dom_sf"/>
</dbReference>
<dbReference type="Pfam" id="PF00580">
    <property type="entry name" value="UvrD-helicase"/>
    <property type="match status" value="1"/>
</dbReference>
<dbReference type="Proteomes" id="UP001338582">
    <property type="component" value="Chromosome 2"/>
</dbReference>
<evidence type="ECO:0000256" key="8">
    <source>
        <dbReference type="ARBA" id="ARBA00034617"/>
    </source>
</evidence>
<dbReference type="Pfam" id="PF13361">
    <property type="entry name" value="UvrD_C"/>
    <property type="match status" value="1"/>
</dbReference>
<proteinExistence type="inferred from homology"/>
<dbReference type="GO" id="GO:0005524">
    <property type="term" value="F:ATP binding"/>
    <property type="evidence" value="ECO:0007669"/>
    <property type="project" value="UniProtKB-UniRule"/>
</dbReference>
<dbReference type="PROSITE" id="PS51217">
    <property type="entry name" value="UVRD_HELICASE_CTER"/>
    <property type="match status" value="1"/>
</dbReference>
<dbReference type="GO" id="GO:0016787">
    <property type="term" value="F:hydrolase activity"/>
    <property type="evidence" value="ECO:0007669"/>
    <property type="project" value="UniProtKB-UniRule"/>
</dbReference>
<dbReference type="AlphaFoldDB" id="A0AAX4H751"/>
<accession>A0AAX4H751</accession>
<keyword evidence="3 11" id="KW-0378">Hydrolase</keyword>
<evidence type="ECO:0000259" key="12">
    <source>
        <dbReference type="PROSITE" id="PS51198"/>
    </source>
</evidence>
<dbReference type="GO" id="GO:0043138">
    <property type="term" value="F:3'-5' DNA helicase activity"/>
    <property type="evidence" value="ECO:0007669"/>
    <property type="project" value="UniProtKB-EC"/>
</dbReference>
<keyword evidence="7" id="KW-0413">Isomerase</keyword>
<dbReference type="GO" id="GO:0005634">
    <property type="term" value="C:nucleus"/>
    <property type="evidence" value="ECO:0007669"/>
    <property type="project" value="TreeGrafter"/>
</dbReference>
<keyword evidence="4 11" id="KW-0347">Helicase</keyword>
<evidence type="ECO:0000256" key="3">
    <source>
        <dbReference type="ARBA" id="ARBA00022801"/>
    </source>
</evidence>
<evidence type="ECO:0000256" key="10">
    <source>
        <dbReference type="ARBA" id="ARBA00048988"/>
    </source>
</evidence>
<dbReference type="GeneID" id="88172721"/>
<evidence type="ECO:0000313" key="14">
    <source>
        <dbReference type="EMBL" id="WPK24383.1"/>
    </source>
</evidence>
<feature type="domain" description="UvrD-like helicase ATP-binding" evidence="12">
    <location>
        <begin position="15"/>
        <end position="335"/>
    </location>
</feature>
<keyword evidence="5 11" id="KW-0067">ATP-binding</keyword>
<dbReference type="Gene3D" id="3.40.50.300">
    <property type="entry name" value="P-loop containing nucleotide triphosphate hydrolases"/>
    <property type="match status" value="3"/>
</dbReference>
<evidence type="ECO:0000256" key="1">
    <source>
        <dbReference type="ARBA" id="ARBA00009922"/>
    </source>
</evidence>
<comment type="catalytic activity">
    <reaction evidence="10">
        <text>ATP + H2O = ADP + phosphate + H(+)</text>
        <dbReference type="Rhea" id="RHEA:13065"/>
        <dbReference type="ChEBI" id="CHEBI:15377"/>
        <dbReference type="ChEBI" id="CHEBI:15378"/>
        <dbReference type="ChEBI" id="CHEBI:30616"/>
        <dbReference type="ChEBI" id="CHEBI:43474"/>
        <dbReference type="ChEBI" id="CHEBI:456216"/>
        <dbReference type="EC" id="5.6.2.4"/>
    </reaction>
</comment>
<dbReference type="InterPro" id="IPR000212">
    <property type="entry name" value="DNA_helicase_UvrD/REP"/>
</dbReference>
<organism evidence="14 15">
    <name type="scientific">Australozyma saopauloensis</name>
    <dbReference type="NCBI Taxonomy" id="291208"/>
    <lineage>
        <taxon>Eukaryota</taxon>
        <taxon>Fungi</taxon>
        <taxon>Dikarya</taxon>
        <taxon>Ascomycota</taxon>
        <taxon>Saccharomycotina</taxon>
        <taxon>Pichiomycetes</taxon>
        <taxon>Metschnikowiaceae</taxon>
        <taxon>Australozyma</taxon>
    </lineage>
</organism>
<dbReference type="GO" id="GO:0000725">
    <property type="term" value="P:recombinational repair"/>
    <property type="evidence" value="ECO:0007669"/>
    <property type="project" value="TreeGrafter"/>
</dbReference>
<evidence type="ECO:0000256" key="5">
    <source>
        <dbReference type="ARBA" id="ARBA00022840"/>
    </source>
</evidence>
<gene>
    <name evidence="14" type="ORF">PUMCH_001656</name>
</gene>
<sequence length="927" mass="104285">MTSDEKIPIEPILDTLNEDQRRAVTACTSTPLQIKAGPGTGKTKVLVARVAYLLLKHRIPPQNIIVTTFTKKAAKEMIERLDKLLQGSGIPTTKLLIGTFHSISYRIIQKYGAAEGLTGFTVATEKDAAQVLENVLDSDISDKDWALIQSLPDAALAPFVAGAVDSDGSGDTDSGTRPKLDKKKILRQISKLKAHAIFADEYAKQRDAMFLLSLIYSLYQRRLFENRLLDFDDCLLYCHKIISRRPVLSFVQHTLVDEFQDTNEIQLQLMFEFAKVKKVESETKCSVTIVGDLDQSIYAFRDAQVGNFEKMLDHFSRIHSLQCLVVTLSQNYRSTSDILAFSEHVMRQQMKRTQKNLVSQLQSSLKPVRATLESLDEEARWVAYHITHLVSLPQSPFEHSDIAVLVRSAYQTRVLESEFVKHRVPYTIVKGRAFWERKEVLAMVDYLRCVANENDQLAFLRCINYPKRGFGPVAIAEIEKLFSQTAKPSTDIREQIRLKLSDSPQLNASLALQTLRSVSRKELKSSFGAKLLESLNKFIAVIDGTRKLIKEALNGTESNPEALAAAFDYLYETSGLKRELGDDENKRLNIEEVKAQLILFEKPSQEDSLPDFAEHQFEIPDIEVIGDSEGEDEVIELLNLSGEQTKGETNDAFEFLRSFLSLVVLYETENSSKDHINHPKVSISTIHGAKGLEWPVVFIPGLGEGLLPASFALDGTEDAINEERRCFYVASTRAKTLLYLSTYTEKAGSLNWGRKPVEKQSRFLTGLDPMLAQMPFENEQSMKKLYTLTGTIPPQDLDYEKLQKKYLRDYNLYVKQTTDDHDNRPGFVTGTDISRLTLLQKATKSAKRLAPHDNKAPKYVPKRATCAPFKPVVRLAPVENQIPTAKATAPTNCINSTTALSTTSTNILRAPAYIPARAKHKRRLGTR</sequence>
<dbReference type="CDD" id="cd17932">
    <property type="entry name" value="DEXQc_UvrD"/>
    <property type="match status" value="1"/>
</dbReference>
<dbReference type="InterPro" id="IPR027417">
    <property type="entry name" value="P-loop_NTPase"/>
</dbReference>
<dbReference type="InterPro" id="IPR014016">
    <property type="entry name" value="UvrD-like_ATP-bd"/>
</dbReference>
<dbReference type="EMBL" id="CP138895">
    <property type="protein sequence ID" value="WPK24383.1"/>
    <property type="molecule type" value="Genomic_DNA"/>
</dbReference>
<evidence type="ECO:0000313" key="15">
    <source>
        <dbReference type="Proteomes" id="UP001338582"/>
    </source>
</evidence>
<dbReference type="PANTHER" id="PTHR11070:SF2">
    <property type="entry name" value="ATP-DEPENDENT DNA HELICASE SRS2"/>
    <property type="match status" value="1"/>
</dbReference>
<dbReference type="RefSeq" id="XP_062876766.1">
    <property type="nucleotide sequence ID" value="XM_063020696.1"/>
</dbReference>
<evidence type="ECO:0000256" key="6">
    <source>
        <dbReference type="ARBA" id="ARBA00023125"/>
    </source>
</evidence>
<dbReference type="Gene3D" id="1.10.10.160">
    <property type="match status" value="1"/>
</dbReference>
<evidence type="ECO:0000256" key="2">
    <source>
        <dbReference type="ARBA" id="ARBA00022741"/>
    </source>
</evidence>
<comment type="similarity">
    <text evidence="1">Belongs to the helicase family. UvrD subfamily.</text>
</comment>
<reference evidence="14 15" key="1">
    <citation type="submission" date="2023-10" db="EMBL/GenBank/DDBJ databases">
        <title>Draft Genome Sequence of Candida saopaulonensis from a very Premature Infant with Sepsis.</title>
        <authorList>
            <person name="Ning Y."/>
            <person name="Dai R."/>
            <person name="Xiao M."/>
            <person name="Xu Y."/>
            <person name="Yan Q."/>
            <person name="Zhang L."/>
        </authorList>
    </citation>
    <scope>NUCLEOTIDE SEQUENCE [LARGE SCALE GENOMIC DNA]</scope>
    <source>
        <strain evidence="14 15">19XY460</strain>
    </source>
</reference>
<evidence type="ECO:0000256" key="9">
    <source>
        <dbReference type="ARBA" id="ARBA00034808"/>
    </source>
</evidence>
<protein>
    <recommendedName>
        <fullName evidence="9">DNA 3'-5' helicase</fullName>
        <ecNumber evidence="9">5.6.2.4</ecNumber>
    </recommendedName>
</protein>
<keyword evidence="2 11" id="KW-0547">Nucleotide-binding</keyword>
<keyword evidence="15" id="KW-1185">Reference proteome</keyword>
<evidence type="ECO:0000259" key="13">
    <source>
        <dbReference type="PROSITE" id="PS51217"/>
    </source>
</evidence>
<dbReference type="EC" id="5.6.2.4" evidence="9"/>
<feature type="binding site" evidence="11">
    <location>
        <begin position="36"/>
        <end position="43"/>
    </location>
    <ligand>
        <name>ATP</name>
        <dbReference type="ChEBI" id="CHEBI:30616"/>
    </ligand>
</feature>
<dbReference type="SUPFAM" id="SSF52540">
    <property type="entry name" value="P-loop containing nucleoside triphosphate hydrolases"/>
    <property type="match status" value="1"/>
</dbReference>